<gene>
    <name evidence="1" type="ORF">Q664_37705</name>
</gene>
<evidence type="ECO:0000313" key="2">
    <source>
        <dbReference type="Proteomes" id="UP000028547"/>
    </source>
</evidence>
<accession>A0A084SKL7</accession>
<name>A0A084SKL7_9BACT</name>
<dbReference type="RefSeq" id="WP_043406815.1">
    <property type="nucleotide sequence ID" value="NZ_JPMI01000269.1"/>
</dbReference>
<comment type="caution">
    <text evidence="1">The sequence shown here is derived from an EMBL/GenBank/DDBJ whole genome shotgun (WGS) entry which is preliminary data.</text>
</comment>
<evidence type="ECO:0000313" key="1">
    <source>
        <dbReference type="EMBL" id="KFA89002.1"/>
    </source>
</evidence>
<protein>
    <submittedName>
        <fullName evidence="1">Uncharacterized protein</fullName>
    </submittedName>
</protein>
<dbReference type="AlphaFoldDB" id="A0A084SKL7"/>
<reference evidence="1 2" key="1">
    <citation type="submission" date="2014-07" db="EMBL/GenBank/DDBJ databases">
        <title>Draft Genome Sequence of Gephyronic Acid Producer, Cystobacter violaceus Strain Cb vi76.</title>
        <authorList>
            <person name="Stevens D.C."/>
            <person name="Young J."/>
            <person name="Carmichael R."/>
            <person name="Tan J."/>
            <person name="Taylor R.E."/>
        </authorList>
    </citation>
    <scope>NUCLEOTIDE SEQUENCE [LARGE SCALE GENOMIC DNA]</scope>
    <source>
        <strain evidence="1 2">Cb vi76</strain>
    </source>
</reference>
<organism evidence="1 2">
    <name type="scientific">Archangium violaceum Cb vi76</name>
    <dbReference type="NCBI Taxonomy" id="1406225"/>
    <lineage>
        <taxon>Bacteria</taxon>
        <taxon>Pseudomonadati</taxon>
        <taxon>Myxococcota</taxon>
        <taxon>Myxococcia</taxon>
        <taxon>Myxococcales</taxon>
        <taxon>Cystobacterineae</taxon>
        <taxon>Archangiaceae</taxon>
        <taxon>Archangium</taxon>
    </lineage>
</organism>
<dbReference type="PROSITE" id="PS51257">
    <property type="entry name" value="PROKAR_LIPOPROTEIN"/>
    <property type="match status" value="1"/>
</dbReference>
<dbReference type="EMBL" id="JPMI01000269">
    <property type="protein sequence ID" value="KFA89002.1"/>
    <property type="molecule type" value="Genomic_DNA"/>
</dbReference>
<sequence length="161" mass="17230">MSQPKPSTVLLILAVVACVALYVLGVGLGAQVRSPGGGSSVSQEERVRWRERFIKPPRVAEEDLSATDCTLTGGTVRVVRGRECQVAIARSDERVRTVNVEPLSGSRVDVRLVPVGGAAVPARLEGVDERRELDVPEEGATLTLTCTVAARNTSECPVRLR</sequence>
<proteinExistence type="predicted"/>
<dbReference type="Proteomes" id="UP000028547">
    <property type="component" value="Unassembled WGS sequence"/>
</dbReference>